<dbReference type="InterPro" id="IPR025836">
    <property type="entry name" value="Zn_knuckle_CX2CX4HX4C"/>
</dbReference>
<evidence type="ECO:0000313" key="4">
    <source>
        <dbReference type="EMBL" id="CAL1392720.1"/>
    </source>
</evidence>
<accession>A0AAV2F5F7</accession>
<feature type="domain" description="DUF4283" evidence="2">
    <location>
        <begin position="35"/>
        <end position="111"/>
    </location>
</feature>
<name>A0AAV2F5F7_9ROSI</name>
<dbReference type="Proteomes" id="UP001497516">
    <property type="component" value="Chromosome 6"/>
</dbReference>
<reference evidence="4 5" key="1">
    <citation type="submission" date="2024-04" db="EMBL/GenBank/DDBJ databases">
        <authorList>
            <person name="Fracassetti M."/>
        </authorList>
    </citation>
    <scope>NUCLEOTIDE SEQUENCE [LARGE SCALE GENOMIC DNA]</scope>
</reference>
<evidence type="ECO:0000259" key="2">
    <source>
        <dbReference type="Pfam" id="PF14111"/>
    </source>
</evidence>
<protein>
    <recommendedName>
        <fullName evidence="6">CCHC-type domain-containing protein</fullName>
    </recommendedName>
</protein>
<dbReference type="PANTHER" id="PTHR31286:SF167">
    <property type="entry name" value="OS09G0268800 PROTEIN"/>
    <property type="match status" value="1"/>
</dbReference>
<feature type="compositionally biased region" description="Polar residues" evidence="1">
    <location>
        <begin position="262"/>
        <end position="274"/>
    </location>
</feature>
<feature type="region of interest" description="Disordered" evidence="1">
    <location>
        <begin position="361"/>
        <end position="389"/>
    </location>
</feature>
<organism evidence="4 5">
    <name type="scientific">Linum trigynum</name>
    <dbReference type="NCBI Taxonomy" id="586398"/>
    <lineage>
        <taxon>Eukaryota</taxon>
        <taxon>Viridiplantae</taxon>
        <taxon>Streptophyta</taxon>
        <taxon>Embryophyta</taxon>
        <taxon>Tracheophyta</taxon>
        <taxon>Spermatophyta</taxon>
        <taxon>Magnoliopsida</taxon>
        <taxon>eudicotyledons</taxon>
        <taxon>Gunneridae</taxon>
        <taxon>Pentapetalae</taxon>
        <taxon>rosids</taxon>
        <taxon>fabids</taxon>
        <taxon>Malpighiales</taxon>
        <taxon>Linaceae</taxon>
        <taxon>Linum</taxon>
    </lineage>
</organism>
<dbReference type="EMBL" id="OZ034819">
    <property type="protein sequence ID" value="CAL1392720.1"/>
    <property type="molecule type" value="Genomic_DNA"/>
</dbReference>
<dbReference type="InterPro" id="IPR025558">
    <property type="entry name" value="DUF4283"/>
</dbReference>
<evidence type="ECO:0000259" key="3">
    <source>
        <dbReference type="Pfam" id="PF14392"/>
    </source>
</evidence>
<dbReference type="InterPro" id="IPR040256">
    <property type="entry name" value="At4g02000-like"/>
</dbReference>
<feature type="region of interest" description="Disordered" evidence="1">
    <location>
        <begin position="466"/>
        <end position="517"/>
    </location>
</feature>
<evidence type="ECO:0008006" key="6">
    <source>
        <dbReference type="Google" id="ProtNLM"/>
    </source>
</evidence>
<proteinExistence type="predicted"/>
<gene>
    <name evidence="4" type="ORF">LTRI10_LOCUS33343</name>
</gene>
<feature type="region of interest" description="Disordered" evidence="1">
    <location>
        <begin position="240"/>
        <end position="339"/>
    </location>
</feature>
<feature type="compositionally biased region" description="Low complexity" evidence="1">
    <location>
        <begin position="275"/>
        <end position="286"/>
    </location>
</feature>
<dbReference type="AlphaFoldDB" id="A0AAV2F5F7"/>
<dbReference type="PANTHER" id="PTHR31286">
    <property type="entry name" value="GLYCINE-RICH CELL WALL STRUCTURAL PROTEIN 1.8-LIKE"/>
    <property type="match status" value="1"/>
</dbReference>
<keyword evidence="5" id="KW-1185">Reference proteome</keyword>
<feature type="domain" description="Zinc knuckle CX2CX4HX4C" evidence="3">
    <location>
        <begin position="195"/>
        <end position="227"/>
    </location>
</feature>
<dbReference type="Pfam" id="PF14392">
    <property type="entry name" value="zf-CCHC_4"/>
    <property type="match status" value="1"/>
</dbReference>
<evidence type="ECO:0000256" key="1">
    <source>
        <dbReference type="SAM" id="MobiDB-lite"/>
    </source>
</evidence>
<sequence>MADQEITEILQKTESLGISDSILRFKPKKSGIEKKLCEILVGKLISEKKYSAGTMELTLSRNWREIKQPSVVELGTNTFSISFKSGEEKQKIWESRPWKIADALLVLIDWKGKGKIKIEELNFNKTIIWVQIHNFPGELRSEENVATPLNEIFKEIIRGDEMGVAEGKYVSFIRVLVGIDLSEPLAPGFFLQDDAPPDIWVEFKYERLPENFCYSCGRIGHSQLMCNHPEERVEGRYGEWTRAGHHSPPSPLSCTPVLTPGTAESKTGDNFSSSGDRSVGRLLDGRLSGGRGPRGKGRREEADVRTKTPLHMGTTARLPDSRKETDGPPPGFGLPRPTGAADQLLRMKYADDCSPYQPRKLSFGKDQTDEEGGCTQNQREAGQGSGSRVDVGMGMGLSSPSPYPNLLNPLMGQQSLFPSPNYLNMYQENMFLNQAQLPFLMWDNNQNKAQFLSPWGLKSDQPRKKIKVTRKRKNGGSTLEVEGQYGSQAAAREFTEEEDGTGYSEEMVAEPKPSGHP</sequence>
<dbReference type="Pfam" id="PF14111">
    <property type="entry name" value="DUF4283"/>
    <property type="match status" value="1"/>
</dbReference>
<evidence type="ECO:0000313" key="5">
    <source>
        <dbReference type="Proteomes" id="UP001497516"/>
    </source>
</evidence>